<dbReference type="InterPro" id="IPR036047">
    <property type="entry name" value="F-box-like_dom_sf"/>
</dbReference>
<accession>D7L869</accession>
<dbReference type="SMART" id="SM00256">
    <property type="entry name" value="FBOX"/>
    <property type="match status" value="1"/>
</dbReference>
<dbReference type="CDD" id="cd22160">
    <property type="entry name" value="F-box_AtFBL13-like"/>
    <property type="match status" value="1"/>
</dbReference>
<keyword evidence="3" id="KW-1185">Reference proteome</keyword>
<sequence length="214" mass="24303">MDAEDRISRLPDELIGCILSFISTKQAASTSVLSKRWRNVLAFVYNLDLDDHEAKRNRHGGETSKRFTAFVSNLLNLQGGSCLKKVTLKSHVGVRGFLDRAHVQNWICNILDRGVVDLDLVITFLGKIPPVFTLNLMSKTLVKLRLGSRFIIKLCDQDVSLPMLRKLCLYSVDFDGDNNFVGTLLSRCPLLEEYWAYLGFVYIDKYKSALGRRI</sequence>
<dbReference type="STRING" id="81972.D7L869"/>
<protein>
    <recommendedName>
        <fullName evidence="1">F-box domain-containing protein</fullName>
    </recommendedName>
</protein>
<dbReference type="EMBL" id="GL348715">
    <property type="protein sequence ID" value="EFH62334.1"/>
    <property type="molecule type" value="Genomic_DNA"/>
</dbReference>
<name>D7L869_ARALL</name>
<dbReference type="PROSITE" id="PS50181">
    <property type="entry name" value="FBOX"/>
    <property type="match status" value="1"/>
</dbReference>
<organism evidence="3">
    <name type="scientific">Arabidopsis lyrata subsp. lyrata</name>
    <name type="common">Lyre-leaved rock-cress</name>
    <dbReference type="NCBI Taxonomy" id="81972"/>
    <lineage>
        <taxon>Eukaryota</taxon>
        <taxon>Viridiplantae</taxon>
        <taxon>Streptophyta</taxon>
        <taxon>Embryophyta</taxon>
        <taxon>Tracheophyta</taxon>
        <taxon>Spermatophyta</taxon>
        <taxon>Magnoliopsida</taxon>
        <taxon>eudicotyledons</taxon>
        <taxon>Gunneridae</taxon>
        <taxon>Pentapetalae</taxon>
        <taxon>rosids</taxon>
        <taxon>malvids</taxon>
        <taxon>Brassicales</taxon>
        <taxon>Brassicaceae</taxon>
        <taxon>Camelineae</taxon>
        <taxon>Arabidopsis</taxon>
    </lineage>
</organism>
<dbReference type="SUPFAM" id="SSF81383">
    <property type="entry name" value="F-box domain"/>
    <property type="match status" value="1"/>
</dbReference>
<proteinExistence type="predicted"/>
<dbReference type="PANTHER" id="PTHR31293">
    <property type="entry name" value="RNI-LIKE SUPERFAMILY PROTEIN"/>
    <property type="match status" value="1"/>
</dbReference>
<evidence type="ECO:0000313" key="2">
    <source>
        <dbReference type="EMBL" id="EFH62334.1"/>
    </source>
</evidence>
<dbReference type="Pfam" id="PF07723">
    <property type="entry name" value="LRR_2"/>
    <property type="match status" value="1"/>
</dbReference>
<dbReference type="InterPro" id="IPR013101">
    <property type="entry name" value="LRR_PRU1-like"/>
</dbReference>
<reference evidence="3" key="1">
    <citation type="journal article" date="2011" name="Nat. Genet.">
        <title>The Arabidopsis lyrata genome sequence and the basis of rapid genome size change.</title>
        <authorList>
            <person name="Hu T.T."/>
            <person name="Pattyn P."/>
            <person name="Bakker E.G."/>
            <person name="Cao J."/>
            <person name="Cheng J.-F."/>
            <person name="Clark R.M."/>
            <person name="Fahlgren N."/>
            <person name="Fawcett J.A."/>
            <person name="Grimwood J."/>
            <person name="Gundlach H."/>
            <person name="Haberer G."/>
            <person name="Hollister J.D."/>
            <person name="Ossowski S."/>
            <person name="Ottilar R.P."/>
            <person name="Salamov A.A."/>
            <person name="Schneeberger K."/>
            <person name="Spannagl M."/>
            <person name="Wang X."/>
            <person name="Yang L."/>
            <person name="Nasrallah M.E."/>
            <person name="Bergelson J."/>
            <person name="Carrington J.C."/>
            <person name="Gaut B.S."/>
            <person name="Schmutz J."/>
            <person name="Mayer K.F.X."/>
            <person name="Van de Peer Y."/>
            <person name="Grigoriev I.V."/>
            <person name="Nordborg M."/>
            <person name="Weigel D."/>
            <person name="Guo Y.-L."/>
        </authorList>
    </citation>
    <scope>NUCLEOTIDE SEQUENCE [LARGE SCALE GENOMIC DNA]</scope>
    <source>
        <strain evidence="3">cv. MN47</strain>
    </source>
</reference>
<dbReference type="Gene3D" id="1.20.1280.50">
    <property type="match status" value="1"/>
</dbReference>
<dbReference type="InterPro" id="IPR001810">
    <property type="entry name" value="F-box_dom"/>
</dbReference>
<feature type="domain" description="F-box" evidence="1">
    <location>
        <begin position="4"/>
        <end position="41"/>
    </location>
</feature>
<dbReference type="InterPro" id="IPR053781">
    <property type="entry name" value="F-box_AtFBL13-like"/>
</dbReference>
<dbReference type="InterPro" id="IPR055294">
    <property type="entry name" value="FBL60-like"/>
</dbReference>
<evidence type="ECO:0000313" key="3">
    <source>
        <dbReference type="Proteomes" id="UP000008694"/>
    </source>
</evidence>
<dbReference type="Pfam" id="PF00646">
    <property type="entry name" value="F-box"/>
    <property type="match status" value="1"/>
</dbReference>
<dbReference type="PANTHER" id="PTHR31293:SF12">
    <property type="entry name" value="RNI-LIKE SUPERFAMILY PROTEIN"/>
    <property type="match status" value="1"/>
</dbReference>
<evidence type="ECO:0000259" key="1">
    <source>
        <dbReference type="PROSITE" id="PS50181"/>
    </source>
</evidence>
<dbReference type="AlphaFoldDB" id="D7L869"/>
<dbReference type="Proteomes" id="UP000008694">
    <property type="component" value="Unassembled WGS sequence"/>
</dbReference>
<dbReference type="Gramene" id="fgenesh1_pg.C_scaffold_3003056">
    <property type="protein sequence ID" value="fgenesh1_pg.C_scaffold_3003056"/>
    <property type="gene ID" value="fgenesh1_pg.C_scaffold_3003056"/>
</dbReference>
<gene>
    <name evidence="2" type="ORF">ARALYDRAFT_343293</name>
</gene>
<dbReference type="HOGENOM" id="CLU_010721_7_2_1"/>